<evidence type="ECO:0000256" key="2">
    <source>
        <dbReference type="SAM" id="Phobius"/>
    </source>
</evidence>
<accession>A0AAE0D550</accession>
<feature type="compositionally biased region" description="Polar residues" evidence="1">
    <location>
        <begin position="587"/>
        <end position="600"/>
    </location>
</feature>
<keyword evidence="2" id="KW-0812">Transmembrane</keyword>
<evidence type="ECO:0008006" key="5">
    <source>
        <dbReference type="Google" id="ProtNLM"/>
    </source>
</evidence>
<feature type="region of interest" description="Disordered" evidence="1">
    <location>
        <begin position="576"/>
        <end position="600"/>
    </location>
</feature>
<dbReference type="AlphaFoldDB" id="A0AAE0D550"/>
<evidence type="ECO:0000256" key="1">
    <source>
        <dbReference type="SAM" id="MobiDB-lite"/>
    </source>
</evidence>
<reference evidence="3" key="1">
    <citation type="submission" date="2023-02" db="EMBL/GenBank/DDBJ databases">
        <title>Colletotrichum kahawae CIFC_Que2 genome sequencing and assembly.</title>
        <authorList>
            <person name="Baroncelli R."/>
        </authorList>
    </citation>
    <scope>NUCLEOTIDE SEQUENCE</scope>
    <source>
        <strain evidence="3">CIFC_Que2</strain>
    </source>
</reference>
<feature type="transmembrane region" description="Helical" evidence="2">
    <location>
        <begin position="676"/>
        <end position="696"/>
    </location>
</feature>
<organism evidence="3 4">
    <name type="scientific">Colletotrichum kahawae</name>
    <name type="common">Coffee berry disease fungus</name>
    <dbReference type="NCBI Taxonomy" id="34407"/>
    <lineage>
        <taxon>Eukaryota</taxon>
        <taxon>Fungi</taxon>
        <taxon>Dikarya</taxon>
        <taxon>Ascomycota</taxon>
        <taxon>Pezizomycotina</taxon>
        <taxon>Sordariomycetes</taxon>
        <taxon>Hypocreomycetidae</taxon>
        <taxon>Glomerellales</taxon>
        <taxon>Glomerellaceae</taxon>
        <taxon>Colletotrichum</taxon>
        <taxon>Colletotrichum gloeosporioides species complex</taxon>
    </lineage>
</organism>
<protein>
    <recommendedName>
        <fullName evidence="5">Heterokaryon incompatibility domain-containing protein</fullName>
    </recommendedName>
</protein>
<name>A0AAE0D550_COLKA</name>
<dbReference type="EMBL" id="VYYT01000179">
    <property type="protein sequence ID" value="KAK2759581.1"/>
    <property type="molecule type" value="Genomic_DNA"/>
</dbReference>
<dbReference type="Proteomes" id="UP001281614">
    <property type="component" value="Unassembled WGS sequence"/>
</dbReference>
<keyword evidence="2" id="KW-0472">Membrane</keyword>
<comment type="caution">
    <text evidence="3">The sequence shown here is derived from an EMBL/GenBank/DDBJ whole genome shotgun (WGS) entry which is preliminary data.</text>
</comment>
<gene>
    <name evidence="3" type="ORF">CKAH01_16657</name>
</gene>
<evidence type="ECO:0000313" key="3">
    <source>
        <dbReference type="EMBL" id="KAK2759581.1"/>
    </source>
</evidence>
<keyword evidence="4" id="KW-1185">Reference proteome</keyword>
<sequence length="697" mass="78829">MSYYSRLTPKYLCLVKDFQEGTYETINVSEYLAENGDDIDLEFVFVSYTRMHFRVATNEEISSYDYPDERTREANRELARNDREILAKWGIDAARRVRKRAFWLDFECVRNDDGIARSTSSSEDVYKICDIVQAAHSMIIAIGPTASEKVASLMAGEQSPTYHREQVTPWLRQWGSRLWTLPQLLLCPAEYRIRLYVSGDSSEPKAMAKRNFADRAWNDAEAVKELVNHFEGSAILTSSNLIEAALRCFATRQTDQFSQGDIAYAIMGLFPSRLRPHVKKEDTGFQAFAKLSLANDSGAFLDRLICLSPPANAPWYDTQDQWGVILGEMQPLARVRAVLESDTVILEGVHGATIQWETIDPEPYGDRTMGQFQNSVLLYSFFFCTINPVTIMIFLFGSSLMDFSGGETGMPERMLPAGVILLIGAFALVLPVMLIRSRRQAKRPFIPRLIGIEGLMDAGTVETYMWGSNHGNLTDVTSQAYTDDLERAPENQSTPQPENSFLFTLVDTHVLTVSHVRCTTPPLAMFVCGQENEMHRTMLCSYDWKTQTYHRQAVLRSHRRKLDEMRLNDRIRFSLASHPTAPRDSETQPGSVPSSTSGLSNAKTKVASLSINLFQTYEFEDQPHDLVNYKLCFVVGQILSITILSKLPTNQVFPYAFLAKIYLYEMEAIYRDPLPGLILQGLLDGWLASVILVLILA</sequence>
<proteinExistence type="predicted"/>
<feature type="transmembrane region" description="Helical" evidence="2">
    <location>
        <begin position="417"/>
        <end position="435"/>
    </location>
</feature>
<evidence type="ECO:0000313" key="4">
    <source>
        <dbReference type="Proteomes" id="UP001281614"/>
    </source>
</evidence>
<keyword evidence="2" id="KW-1133">Transmembrane helix</keyword>
<feature type="transmembrane region" description="Helical" evidence="2">
    <location>
        <begin position="376"/>
        <end position="397"/>
    </location>
</feature>